<dbReference type="GO" id="GO:0016042">
    <property type="term" value="P:lipid catabolic process"/>
    <property type="evidence" value="ECO:0007669"/>
    <property type="project" value="UniProtKB-KW"/>
</dbReference>
<evidence type="ECO:0000256" key="8">
    <source>
        <dbReference type="SAM" id="SignalP"/>
    </source>
</evidence>
<evidence type="ECO:0000256" key="1">
    <source>
        <dbReference type="ARBA" id="ARBA00004613"/>
    </source>
</evidence>
<keyword evidence="3" id="KW-0964">Secreted</keyword>
<proteinExistence type="inferred from homology"/>
<evidence type="ECO:0000313" key="10">
    <source>
        <dbReference type="Proteomes" id="UP001443914"/>
    </source>
</evidence>
<evidence type="ECO:0000256" key="7">
    <source>
        <dbReference type="ARBA" id="ARBA00023098"/>
    </source>
</evidence>
<evidence type="ECO:0000256" key="5">
    <source>
        <dbReference type="ARBA" id="ARBA00022801"/>
    </source>
</evidence>
<dbReference type="InterPro" id="IPR036514">
    <property type="entry name" value="SGNH_hydro_sf"/>
</dbReference>
<evidence type="ECO:0000313" key="9">
    <source>
        <dbReference type="EMBL" id="KAK9696887.1"/>
    </source>
</evidence>
<evidence type="ECO:0000256" key="2">
    <source>
        <dbReference type="ARBA" id="ARBA00008668"/>
    </source>
</evidence>
<keyword evidence="10" id="KW-1185">Reference proteome</keyword>
<evidence type="ECO:0000256" key="6">
    <source>
        <dbReference type="ARBA" id="ARBA00022963"/>
    </source>
</evidence>
<reference evidence="9" key="1">
    <citation type="submission" date="2024-03" db="EMBL/GenBank/DDBJ databases">
        <title>WGS assembly of Saponaria officinalis var. Norfolk2.</title>
        <authorList>
            <person name="Jenkins J."/>
            <person name="Shu S."/>
            <person name="Grimwood J."/>
            <person name="Barry K."/>
            <person name="Goodstein D."/>
            <person name="Schmutz J."/>
            <person name="Leebens-Mack J."/>
            <person name="Osbourn A."/>
        </authorList>
    </citation>
    <scope>NUCLEOTIDE SEQUENCE [LARGE SCALE GENOMIC DNA]</scope>
    <source>
        <strain evidence="9">JIC</strain>
    </source>
</reference>
<dbReference type="EMBL" id="JBDFQZ010000008">
    <property type="protein sequence ID" value="KAK9696887.1"/>
    <property type="molecule type" value="Genomic_DNA"/>
</dbReference>
<dbReference type="CDD" id="cd01837">
    <property type="entry name" value="SGNH_plant_lipase_like"/>
    <property type="match status" value="1"/>
</dbReference>
<keyword evidence="7" id="KW-0443">Lipid metabolism</keyword>
<evidence type="ECO:0000256" key="4">
    <source>
        <dbReference type="ARBA" id="ARBA00022729"/>
    </source>
</evidence>
<feature type="chain" id="PRO_5043743824" evidence="8">
    <location>
        <begin position="25"/>
        <end position="342"/>
    </location>
</feature>
<evidence type="ECO:0000256" key="3">
    <source>
        <dbReference type="ARBA" id="ARBA00022525"/>
    </source>
</evidence>
<dbReference type="InterPro" id="IPR035669">
    <property type="entry name" value="SGNH_plant_lipase-like"/>
</dbReference>
<dbReference type="SUPFAM" id="SSF52266">
    <property type="entry name" value="SGNH hydrolase"/>
    <property type="match status" value="1"/>
</dbReference>
<dbReference type="InterPro" id="IPR051238">
    <property type="entry name" value="GDSL_esterase/lipase"/>
</dbReference>
<dbReference type="AlphaFoldDB" id="A0AAW1J1D4"/>
<sequence length="342" mass="38378">MWRKLSIFSLILQFISTILLGVNGDPLVPCYFIFGDSLSDAGNNNNLKTNANANYRPYGVDYLVNSRPTGRFTNGLTIVDVIAAHLKFKDNIAPFSKANAHQIIKGVNYASGAAGIRPETGVHLGDRVSLGKQLYNHKTIISQLDPLINGSLREHLHSCLYTINIGSNDYINNYFMPEHYFSSRRYNPIQYSEQLIAQYSRHIRTLYKNGARKMAIFGVGNVGCVLAEVVRFRPETLCVESMNTAVTLFNNRLDILVHKLNNELPGSQFVFVNAQAIEVGPQQGITILDKPCCTLREDFQCKESSIPCNNRSSYFFWDGFHPTEAVNKVMGTMAFKALKHIL</sequence>
<comment type="subcellular location">
    <subcellularLocation>
        <location evidence="1">Secreted</location>
    </subcellularLocation>
</comment>
<dbReference type="InterPro" id="IPR001087">
    <property type="entry name" value="GDSL"/>
</dbReference>
<protein>
    <submittedName>
        <fullName evidence="9">Uncharacterized protein</fullName>
    </submittedName>
</protein>
<comment type="similarity">
    <text evidence="2">Belongs to the 'GDSL' lipolytic enzyme family.</text>
</comment>
<name>A0AAW1J1D4_SAPOF</name>
<dbReference type="GO" id="GO:0005576">
    <property type="term" value="C:extracellular region"/>
    <property type="evidence" value="ECO:0007669"/>
    <property type="project" value="UniProtKB-SubCell"/>
</dbReference>
<feature type="signal peptide" evidence="8">
    <location>
        <begin position="1"/>
        <end position="24"/>
    </location>
</feature>
<gene>
    <name evidence="9" type="ORF">RND81_08G003400</name>
</gene>
<organism evidence="9 10">
    <name type="scientific">Saponaria officinalis</name>
    <name type="common">Common soapwort</name>
    <name type="synonym">Lychnis saponaria</name>
    <dbReference type="NCBI Taxonomy" id="3572"/>
    <lineage>
        <taxon>Eukaryota</taxon>
        <taxon>Viridiplantae</taxon>
        <taxon>Streptophyta</taxon>
        <taxon>Embryophyta</taxon>
        <taxon>Tracheophyta</taxon>
        <taxon>Spermatophyta</taxon>
        <taxon>Magnoliopsida</taxon>
        <taxon>eudicotyledons</taxon>
        <taxon>Gunneridae</taxon>
        <taxon>Pentapetalae</taxon>
        <taxon>Caryophyllales</taxon>
        <taxon>Caryophyllaceae</taxon>
        <taxon>Caryophylleae</taxon>
        <taxon>Saponaria</taxon>
    </lineage>
</organism>
<keyword evidence="4 8" id="KW-0732">Signal</keyword>
<dbReference type="GO" id="GO:0016788">
    <property type="term" value="F:hydrolase activity, acting on ester bonds"/>
    <property type="evidence" value="ECO:0007669"/>
    <property type="project" value="InterPro"/>
</dbReference>
<accession>A0AAW1J1D4</accession>
<dbReference type="Pfam" id="PF00657">
    <property type="entry name" value="Lipase_GDSL"/>
    <property type="match status" value="1"/>
</dbReference>
<dbReference type="PANTHER" id="PTHR45650">
    <property type="entry name" value="GDSL-LIKE LIPASE/ACYLHYDROLASE-RELATED"/>
    <property type="match status" value="1"/>
</dbReference>
<dbReference type="PANTHER" id="PTHR45650:SF9">
    <property type="entry name" value="SGNH HYDROLASE-TYPE ESTERASE DOMAIN-CONTAINING PROTEIN"/>
    <property type="match status" value="1"/>
</dbReference>
<comment type="caution">
    <text evidence="9">The sequence shown here is derived from an EMBL/GenBank/DDBJ whole genome shotgun (WGS) entry which is preliminary data.</text>
</comment>
<dbReference type="Gene3D" id="3.40.50.1110">
    <property type="entry name" value="SGNH hydrolase"/>
    <property type="match status" value="1"/>
</dbReference>
<dbReference type="Proteomes" id="UP001443914">
    <property type="component" value="Unassembled WGS sequence"/>
</dbReference>
<keyword evidence="5" id="KW-0378">Hydrolase</keyword>
<keyword evidence="6" id="KW-0442">Lipid degradation</keyword>